<gene>
    <name evidence="1" type="ORF">A2Z21_09980</name>
</gene>
<evidence type="ECO:0000313" key="1">
    <source>
        <dbReference type="EMBL" id="OGF55160.1"/>
    </source>
</evidence>
<reference evidence="1 2" key="1">
    <citation type="journal article" date="2016" name="Nat. Commun.">
        <title>Thousands of microbial genomes shed light on interconnected biogeochemical processes in an aquifer system.</title>
        <authorList>
            <person name="Anantharaman K."/>
            <person name="Brown C.T."/>
            <person name="Hug L.A."/>
            <person name="Sharon I."/>
            <person name="Castelle C.J."/>
            <person name="Probst A.J."/>
            <person name="Thomas B.C."/>
            <person name="Singh A."/>
            <person name="Wilkins M.J."/>
            <person name="Karaoz U."/>
            <person name="Brodie E.L."/>
            <person name="Williams K.H."/>
            <person name="Hubbard S.S."/>
            <person name="Banfield J.F."/>
        </authorList>
    </citation>
    <scope>NUCLEOTIDE SEQUENCE [LARGE SCALE GENOMIC DNA]</scope>
    <source>
        <strain evidence="2">RBG_16_55_9</strain>
    </source>
</reference>
<sequence>MIQELGPHHVAHFLITTGDARADENLKAYLRRYWPAYFELIERLIRAARRSPENEDLQSDFGQS</sequence>
<accession>A0A1F5UVJ2</accession>
<comment type="caution">
    <text evidence="1">The sequence shown here is derived from an EMBL/GenBank/DDBJ whole genome shotgun (WGS) entry which is preliminary data.</text>
</comment>
<dbReference type="AlphaFoldDB" id="A0A1F5UVJ2"/>
<name>A0A1F5UVJ2_FRAXR</name>
<protein>
    <submittedName>
        <fullName evidence="1">Uncharacterized protein</fullName>
    </submittedName>
</protein>
<dbReference type="EMBL" id="MFGX01000062">
    <property type="protein sequence ID" value="OGF55160.1"/>
    <property type="molecule type" value="Genomic_DNA"/>
</dbReference>
<dbReference type="STRING" id="1817864.A2Z21_09980"/>
<proteinExistence type="predicted"/>
<organism evidence="1 2">
    <name type="scientific">Fraserbacteria sp. (strain RBG_16_55_9)</name>
    <dbReference type="NCBI Taxonomy" id="1817864"/>
    <lineage>
        <taxon>Bacteria</taxon>
        <taxon>Candidatus Fraseribacteriota</taxon>
    </lineage>
</organism>
<dbReference type="Proteomes" id="UP000179157">
    <property type="component" value="Unassembled WGS sequence"/>
</dbReference>
<evidence type="ECO:0000313" key="2">
    <source>
        <dbReference type="Proteomes" id="UP000179157"/>
    </source>
</evidence>